<keyword evidence="1" id="KW-0812">Transmembrane</keyword>
<sequence length="49" mass="5758">MVLRMHVQRTIIVRWSCCSLYTPFNTLILPLIYQNLLLCHQENIPTSLA</sequence>
<feature type="transmembrane region" description="Helical" evidence="1">
    <location>
        <begin position="12"/>
        <end position="33"/>
    </location>
</feature>
<name>A0A2P2QDF2_RHIMU</name>
<organism evidence="2">
    <name type="scientific">Rhizophora mucronata</name>
    <name type="common">Asiatic mangrove</name>
    <dbReference type="NCBI Taxonomy" id="61149"/>
    <lineage>
        <taxon>Eukaryota</taxon>
        <taxon>Viridiplantae</taxon>
        <taxon>Streptophyta</taxon>
        <taxon>Embryophyta</taxon>
        <taxon>Tracheophyta</taxon>
        <taxon>Spermatophyta</taxon>
        <taxon>Magnoliopsida</taxon>
        <taxon>eudicotyledons</taxon>
        <taxon>Gunneridae</taxon>
        <taxon>Pentapetalae</taxon>
        <taxon>rosids</taxon>
        <taxon>fabids</taxon>
        <taxon>Malpighiales</taxon>
        <taxon>Rhizophoraceae</taxon>
        <taxon>Rhizophora</taxon>
    </lineage>
</organism>
<reference evidence="2" key="1">
    <citation type="submission" date="2018-02" db="EMBL/GenBank/DDBJ databases">
        <title>Rhizophora mucronata_Transcriptome.</title>
        <authorList>
            <person name="Meera S.P."/>
            <person name="Sreeshan A."/>
            <person name="Augustine A."/>
        </authorList>
    </citation>
    <scope>NUCLEOTIDE SEQUENCE</scope>
    <source>
        <tissue evidence="2">Leaf</tissue>
    </source>
</reference>
<protein>
    <submittedName>
        <fullName evidence="2">Uncharacterized protein</fullName>
    </submittedName>
</protein>
<evidence type="ECO:0000256" key="1">
    <source>
        <dbReference type="SAM" id="Phobius"/>
    </source>
</evidence>
<accession>A0A2P2QDF2</accession>
<dbReference type="AlphaFoldDB" id="A0A2P2QDF2"/>
<dbReference type="EMBL" id="GGEC01084534">
    <property type="protein sequence ID" value="MBX65018.1"/>
    <property type="molecule type" value="Transcribed_RNA"/>
</dbReference>
<keyword evidence="1" id="KW-0472">Membrane</keyword>
<proteinExistence type="predicted"/>
<evidence type="ECO:0000313" key="2">
    <source>
        <dbReference type="EMBL" id="MBX65018.1"/>
    </source>
</evidence>
<keyword evidence="1" id="KW-1133">Transmembrane helix</keyword>